<protein>
    <recommendedName>
        <fullName evidence="2">DUF7694 domain-containing protein</fullName>
    </recommendedName>
</protein>
<evidence type="ECO:0000259" key="2">
    <source>
        <dbReference type="Pfam" id="PF24746"/>
    </source>
</evidence>
<feature type="region of interest" description="Disordered" evidence="1">
    <location>
        <begin position="167"/>
        <end position="194"/>
    </location>
</feature>
<dbReference type="Pfam" id="PF24746">
    <property type="entry name" value="DUF7694"/>
    <property type="match status" value="1"/>
</dbReference>
<evidence type="ECO:0000313" key="3">
    <source>
        <dbReference type="EMBL" id="CAB4159249.1"/>
    </source>
</evidence>
<sequence>MVGLYYGTVLGNHRRGTSAMSKKRKPQKPARREWTPFVRAIPTHSERARAVDPKAYDHMRAEFDSGECVLFHNSMFHVHLRYLHGAGNHDGWLHLSIRHNDRRPIRDWRQFQRIKNELAGEQREALEIYPAESRLVDEANSYHLWVMPTGEKVPVGWDVGRLTMTAEEASQAGARQRDTVMPQSQPNQQGGSTR</sequence>
<evidence type="ECO:0000256" key="1">
    <source>
        <dbReference type="SAM" id="MobiDB-lite"/>
    </source>
</evidence>
<dbReference type="EMBL" id="LR796677">
    <property type="protein sequence ID" value="CAB4159249.1"/>
    <property type="molecule type" value="Genomic_DNA"/>
</dbReference>
<reference evidence="3" key="1">
    <citation type="submission" date="2020-04" db="EMBL/GenBank/DDBJ databases">
        <authorList>
            <person name="Chiriac C."/>
            <person name="Salcher M."/>
            <person name="Ghai R."/>
            <person name="Kavagutti S V."/>
        </authorList>
    </citation>
    <scope>NUCLEOTIDE SEQUENCE</scope>
</reference>
<gene>
    <name evidence="3" type="ORF">UFOVP711_68</name>
</gene>
<name>A0A6J5NIV4_9CAUD</name>
<feature type="compositionally biased region" description="Polar residues" evidence="1">
    <location>
        <begin position="181"/>
        <end position="194"/>
    </location>
</feature>
<accession>A0A6J5NIV4</accession>
<feature type="domain" description="DUF7694" evidence="2">
    <location>
        <begin position="88"/>
        <end position="148"/>
    </location>
</feature>
<organism evidence="3">
    <name type="scientific">uncultured Caudovirales phage</name>
    <dbReference type="NCBI Taxonomy" id="2100421"/>
    <lineage>
        <taxon>Viruses</taxon>
        <taxon>Duplodnaviria</taxon>
        <taxon>Heunggongvirae</taxon>
        <taxon>Uroviricota</taxon>
        <taxon>Caudoviricetes</taxon>
        <taxon>Peduoviridae</taxon>
        <taxon>Maltschvirus</taxon>
        <taxon>Maltschvirus maltsch</taxon>
    </lineage>
</organism>
<proteinExistence type="predicted"/>
<dbReference type="InterPro" id="IPR056111">
    <property type="entry name" value="DUF7694"/>
</dbReference>